<name>A0A1M6LM84_9RHOB</name>
<accession>A0A1M6LM84</accession>
<evidence type="ECO:0000313" key="2">
    <source>
        <dbReference type="Proteomes" id="UP000184040"/>
    </source>
</evidence>
<organism evidence="1 2">
    <name type="scientific">Palleronia salina</name>
    <dbReference type="NCBI Taxonomy" id="313368"/>
    <lineage>
        <taxon>Bacteria</taxon>
        <taxon>Pseudomonadati</taxon>
        <taxon>Pseudomonadota</taxon>
        <taxon>Alphaproteobacteria</taxon>
        <taxon>Rhodobacterales</taxon>
        <taxon>Roseobacteraceae</taxon>
        <taxon>Palleronia</taxon>
    </lineage>
</organism>
<evidence type="ECO:0000313" key="1">
    <source>
        <dbReference type="EMBL" id="SHJ72308.1"/>
    </source>
</evidence>
<protein>
    <submittedName>
        <fullName evidence="1">Uncharacterized protein</fullName>
    </submittedName>
</protein>
<proteinExistence type="predicted"/>
<reference evidence="1 2" key="1">
    <citation type="submission" date="2016-11" db="EMBL/GenBank/DDBJ databases">
        <authorList>
            <person name="Jaros S."/>
            <person name="Januszkiewicz K."/>
            <person name="Wedrychowicz H."/>
        </authorList>
    </citation>
    <scope>NUCLEOTIDE SEQUENCE [LARGE SCALE GENOMIC DNA]</scope>
    <source>
        <strain evidence="1 2">DSM 26892</strain>
    </source>
</reference>
<sequence>MAKNKVKPSATMRDWVILGMPLHVDVSGCRDSSVEAMLSRLLRPEQSDGNASAFTTARNEEGI</sequence>
<dbReference type="Proteomes" id="UP000184040">
    <property type="component" value="Unassembled WGS sequence"/>
</dbReference>
<dbReference type="AlphaFoldDB" id="A0A1M6LM84"/>
<keyword evidence="2" id="KW-1185">Reference proteome</keyword>
<dbReference type="EMBL" id="FQZA01000016">
    <property type="protein sequence ID" value="SHJ72308.1"/>
    <property type="molecule type" value="Genomic_DNA"/>
</dbReference>
<gene>
    <name evidence="1" type="ORF">SAMN04488012_11623</name>
</gene>